<evidence type="ECO:0000313" key="14">
    <source>
        <dbReference type="Proteomes" id="UP000683360"/>
    </source>
</evidence>
<name>A0A8S3Q044_MYTED</name>
<dbReference type="GO" id="GO:0006915">
    <property type="term" value="P:apoptotic process"/>
    <property type="evidence" value="ECO:0007669"/>
    <property type="project" value="UniProtKB-KW"/>
</dbReference>
<dbReference type="CDD" id="cd13150">
    <property type="entry name" value="DAXX_histone_binding"/>
    <property type="match status" value="1"/>
</dbReference>
<comment type="subcellular location">
    <subcellularLocation>
        <location evidence="2">Chromosome</location>
    </subcellularLocation>
    <subcellularLocation>
        <location evidence="3">Cytoplasm</location>
    </subcellularLocation>
    <subcellularLocation>
        <location evidence="1">Nucleus</location>
    </subcellularLocation>
</comment>
<feature type="domain" description="Daxx histone-binding" evidence="12">
    <location>
        <begin position="825"/>
        <end position="910"/>
    </location>
</feature>
<keyword evidence="14" id="KW-1185">Reference proteome</keyword>
<dbReference type="EMBL" id="CAJPWZ010000193">
    <property type="protein sequence ID" value="CAG2188028.1"/>
    <property type="molecule type" value="Genomic_DNA"/>
</dbReference>
<dbReference type="GO" id="GO:0005694">
    <property type="term" value="C:chromosome"/>
    <property type="evidence" value="ECO:0007669"/>
    <property type="project" value="UniProtKB-SubCell"/>
</dbReference>
<dbReference type="GO" id="GO:0042393">
    <property type="term" value="F:histone binding"/>
    <property type="evidence" value="ECO:0007669"/>
    <property type="project" value="InterPro"/>
</dbReference>
<evidence type="ECO:0000259" key="11">
    <source>
        <dbReference type="Pfam" id="PF18738"/>
    </source>
</evidence>
<dbReference type="Proteomes" id="UP000683360">
    <property type="component" value="Unassembled WGS sequence"/>
</dbReference>
<protein>
    <submittedName>
        <fullName evidence="13">Uncharacterized protein</fullName>
    </submittedName>
</protein>
<reference evidence="13" key="1">
    <citation type="submission" date="2021-03" db="EMBL/GenBank/DDBJ databases">
        <authorList>
            <person name="Bekaert M."/>
        </authorList>
    </citation>
    <scope>NUCLEOTIDE SEQUENCE</scope>
</reference>
<keyword evidence="5" id="KW-0963">Cytoplasm</keyword>
<evidence type="ECO:0000256" key="9">
    <source>
        <dbReference type="ARBA" id="ARBA00023242"/>
    </source>
</evidence>
<feature type="compositionally biased region" description="Basic and acidic residues" evidence="10">
    <location>
        <begin position="1304"/>
        <end position="1320"/>
    </location>
</feature>
<dbReference type="OrthoDB" id="7492809at2759"/>
<dbReference type="PANTHER" id="PTHR12766:SF7">
    <property type="entry name" value="DEATH DOMAIN-ASSOCIATED PROTEIN 6"/>
    <property type="match status" value="1"/>
</dbReference>
<dbReference type="InterPro" id="IPR041249">
    <property type="entry name" value="HEPN_DZIP3"/>
</dbReference>
<dbReference type="PANTHER" id="PTHR12766">
    <property type="entry name" value="DEATH DOMAIN-ASSOCIATED PROTEIN 6 DAXX"/>
    <property type="match status" value="1"/>
</dbReference>
<dbReference type="GO" id="GO:0050681">
    <property type="term" value="F:nuclear androgen receptor binding"/>
    <property type="evidence" value="ECO:0007669"/>
    <property type="project" value="TreeGrafter"/>
</dbReference>
<dbReference type="Gene3D" id="1.10.8.810">
    <property type="entry name" value="Daxx helical bundle domain"/>
    <property type="match status" value="1"/>
</dbReference>
<feature type="region of interest" description="Disordered" evidence="10">
    <location>
        <begin position="873"/>
        <end position="894"/>
    </location>
</feature>
<feature type="compositionally biased region" description="Polar residues" evidence="10">
    <location>
        <begin position="661"/>
        <end position="670"/>
    </location>
</feature>
<feature type="region of interest" description="Disordered" evidence="10">
    <location>
        <begin position="602"/>
        <end position="718"/>
    </location>
</feature>
<comment type="caution">
    <text evidence="13">The sequence shown here is derived from an EMBL/GenBank/DDBJ whole genome shotgun (WGS) entry which is preliminary data.</text>
</comment>
<accession>A0A8S3Q044</accession>
<evidence type="ECO:0000256" key="1">
    <source>
        <dbReference type="ARBA" id="ARBA00004123"/>
    </source>
</evidence>
<feature type="region of interest" description="Disordered" evidence="10">
    <location>
        <begin position="913"/>
        <end position="939"/>
    </location>
</feature>
<feature type="compositionally biased region" description="Polar residues" evidence="10">
    <location>
        <begin position="613"/>
        <end position="629"/>
    </location>
</feature>
<evidence type="ECO:0000256" key="4">
    <source>
        <dbReference type="ARBA" id="ARBA00022454"/>
    </source>
</evidence>
<organism evidence="13 14">
    <name type="scientific">Mytilus edulis</name>
    <name type="common">Blue mussel</name>
    <dbReference type="NCBI Taxonomy" id="6550"/>
    <lineage>
        <taxon>Eukaryota</taxon>
        <taxon>Metazoa</taxon>
        <taxon>Spiralia</taxon>
        <taxon>Lophotrochozoa</taxon>
        <taxon>Mollusca</taxon>
        <taxon>Bivalvia</taxon>
        <taxon>Autobranchia</taxon>
        <taxon>Pteriomorphia</taxon>
        <taxon>Mytilida</taxon>
        <taxon>Mytiloidea</taxon>
        <taxon>Mytilidae</taxon>
        <taxon>Mytilinae</taxon>
        <taxon>Mytilus</taxon>
    </lineage>
</organism>
<feature type="region of interest" description="Disordered" evidence="10">
    <location>
        <begin position="254"/>
        <end position="281"/>
    </location>
</feature>
<keyword evidence="6" id="KW-0053">Apoptosis</keyword>
<feature type="region of interest" description="Disordered" evidence="10">
    <location>
        <begin position="1623"/>
        <end position="1666"/>
    </location>
</feature>
<feature type="region of interest" description="Disordered" evidence="10">
    <location>
        <begin position="1546"/>
        <end position="1580"/>
    </location>
</feature>
<evidence type="ECO:0000256" key="7">
    <source>
        <dbReference type="ARBA" id="ARBA00023054"/>
    </source>
</evidence>
<dbReference type="GO" id="GO:0005737">
    <property type="term" value="C:cytoplasm"/>
    <property type="evidence" value="ECO:0007669"/>
    <property type="project" value="UniProtKB-SubCell"/>
</dbReference>
<evidence type="ECO:0000256" key="2">
    <source>
        <dbReference type="ARBA" id="ARBA00004286"/>
    </source>
</evidence>
<feature type="compositionally biased region" description="Polar residues" evidence="10">
    <location>
        <begin position="995"/>
        <end position="1004"/>
    </location>
</feature>
<dbReference type="InterPro" id="IPR038298">
    <property type="entry name" value="Daxx_N_sf"/>
</dbReference>
<keyword evidence="7" id="KW-0175">Coiled coil</keyword>
<feature type="compositionally biased region" description="Basic and acidic residues" evidence="10">
    <location>
        <begin position="1648"/>
        <end position="1659"/>
    </location>
</feature>
<feature type="region of interest" description="Disordered" evidence="10">
    <location>
        <begin position="561"/>
        <end position="588"/>
    </location>
</feature>
<evidence type="ECO:0000259" key="12">
    <source>
        <dbReference type="Pfam" id="PF20920"/>
    </source>
</evidence>
<keyword evidence="8" id="KW-0143">Chaperone</keyword>
<feature type="compositionally biased region" description="Basic and acidic residues" evidence="10">
    <location>
        <begin position="702"/>
        <end position="713"/>
    </location>
</feature>
<dbReference type="GO" id="GO:0003713">
    <property type="term" value="F:transcription coactivator activity"/>
    <property type="evidence" value="ECO:0007669"/>
    <property type="project" value="TreeGrafter"/>
</dbReference>
<evidence type="ECO:0000256" key="5">
    <source>
        <dbReference type="ARBA" id="ARBA00022490"/>
    </source>
</evidence>
<dbReference type="FunFam" id="1.20.58.2170:FF:000001">
    <property type="entry name" value="Death domain-associated protein 6"/>
    <property type="match status" value="1"/>
</dbReference>
<dbReference type="GO" id="GO:0042981">
    <property type="term" value="P:regulation of apoptotic process"/>
    <property type="evidence" value="ECO:0007669"/>
    <property type="project" value="TreeGrafter"/>
</dbReference>
<gene>
    <name evidence="13" type="ORF">MEDL_3495</name>
</gene>
<evidence type="ECO:0000256" key="3">
    <source>
        <dbReference type="ARBA" id="ARBA00004496"/>
    </source>
</evidence>
<keyword evidence="4" id="KW-0158">Chromosome</keyword>
<dbReference type="GO" id="GO:0003714">
    <property type="term" value="F:transcription corepressor activity"/>
    <property type="evidence" value="ECO:0007669"/>
    <property type="project" value="TreeGrafter"/>
</dbReference>
<feature type="compositionally biased region" description="Polar residues" evidence="10">
    <location>
        <begin position="1321"/>
        <end position="1334"/>
    </location>
</feature>
<evidence type="ECO:0000256" key="6">
    <source>
        <dbReference type="ARBA" id="ARBA00022703"/>
    </source>
</evidence>
<feature type="domain" description="DZIP3-like HEPN" evidence="11">
    <location>
        <begin position="37"/>
        <end position="163"/>
    </location>
</feature>
<dbReference type="Pfam" id="PF20920">
    <property type="entry name" value="DAXX_hist_bd"/>
    <property type="match status" value="1"/>
</dbReference>
<sequence length="1666" mass="187637">MMAPLLEEEENYVRLALLLKGVSPRAVRSYFDREFPPTHLPSTLNTNYNTLQDLKLKRVLNQAQWNLLFPRNGVPVSTTFDVTLMICLIRNLTSVTQPINGFDRLPLPVETTPGPDLARIKWYRNILAHHDSNKMATGDFNTAWSNISNAVSRLGEASIKTEILCCSMAFNPDDTFSEFLEFCKPYLELQKSTELIKLLQKRFSDCQEEFKKSSDFADLTEITCAKIESDSKNIFIHLRDFLAELKSKQIDKKRKREATLHDEYDAPSPKSSKGETSDVDSDGGWHKFIKKTATDCKKDRSEYLDLNKTKEVISNQEEQMCITIDDSDEEDTDSSAVNLTVRKPENNTSKQPDKSSVKKIDLNVLNHTKNNSHTNKLKLVQSTTKSQVTSSTTNMCNSGLIQKLHKTIESCYSPAQSKKQQKHVTNAQLTESDKCENKCSNKKPLNDIETIVLDDDDEDEDKNEERNEIQNIKWTDKNLTSVNQEKTIRNKESSPRDTNVKKVCETIDIVNKTKDHVNTEPTRIQIIEKETEVKQLTDKETNDIGDEVEVSEQKTVACTQQKIQSSPKVETSEEPKSECKTDELTKDKEEIRISEDCQVLVPNVDKAQKETSVKVTESNIQKASGTKESNVPADEPISLIGRNENSENENQEAKQEENKSGTSDIPNDQQVAKEICNGEHAAKEISNAENVEAGNESVANGDKQDEQKAEKTKTGSKKQIARLEKLLEDLRNKIEGLKEKEVTLDEMDDECSSYILEDKYQQKFVKVWKKICELKNKSAATGRPIERRFKYSGTRYPEINRKLEKFVNKRKEFPDYHDVKAVITKVNQDKKIGLGSTAIERLAREAFLDVGESLQKRRRQDLAYTSAGHVKAVDRLPEDPASHDPDLKKKLNENRKHYKEKMEQVMKKYSDIATATEPNEEENQSEDEDDEEETSQNIDVPEITTILEDRGSPVLEIFEQVSPTTCSSQDRDTDHSDVEMETESFIIETDNAEEFSTGTDYSSITEEKTSGDEDATGSPAVLWEIDEDSISKVAIPDKSVCYVDLGSPIQIHSASVENISIHQNSEIIYERKSHNQNDEDEEECPILYTAVKIDDFEKETSLKNDDNSAKSKVKTLSVDLTTSKSRVRILTGDDDLFEMSGVEEMSDSDQDNDNCCNEISGIIDRIGSPVKDISDSHELHKQKENLTQKSCSSSDTTEFEKDCSDCNIPVDKGNELTLIDKLCSCVRSEQVKNRVKNLLHYPQSDIKKNIGKEGIAKDNHICDQSVKPISDSQKNLENKSLLISDSKSAARKVLSLKISRNKAENNLHDSMKQGKNDNEKGNCSNSKDLSSNDIDGNPEVAAEVKVTKTMGVLKNPLVHSPSQLLNSVRDSAGIIELDSVRDSAGIIELDSIRDSEGDIELDSFRDSEGIIELSLGGSLESVESIQETLEEDEENEILTKPCDSENHNSLLKTNQFLKIVDVTSIDLDEYNTDSSDNLIGNTDSSDNLIGNTDSSNNLIGKHFQTKTKVVEYAKPPSEKSKSSNKITSLFGKVDKITNFLSGKVEQNSKQTCSSSKQTDSIPQHSQNKVSKKITGAQPIDLDKSKFRATESDNKKKESKLFNKEKWNKDVVKNSIFKLKGKLPLAKKNNTDSESSDEEDDIQIIQEENMDRDSKKKEEIIVLSDSD</sequence>
<dbReference type="Pfam" id="PF18738">
    <property type="entry name" value="HEPN_DZIP3"/>
    <property type="match status" value="1"/>
</dbReference>
<keyword evidence="9" id="KW-0539">Nucleus</keyword>
<evidence type="ECO:0000256" key="8">
    <source>
        <dbReference type="ARBA" id="ARBA00023186"/>
    </source>
</evidence>
<feature type="compositionally biased region" description="Basic and acidic residues" evidence="10">
    <location>
        <begin position="570"/>
        <end position="588"/>
    </location>
</feature>
<dbReference type="GO" id="GO:0006334">
    <property type="term" value="P:nucleosome assembly"/>
    <property type="evidence" value="ECO:0007669"/>
    <property type="project" value="TreeGrafter"/>
</dbReference>
<feature type="region of interest" description="Disordered" evidence="10">
    <location>
        <begin position="995"/>
        <end position="1017"/>
    </location>
</feature>
<feature type="compositionally biased region" description="Acidic residues" evidence="10">
    <location>
        <begin position="918"/>
        <end position="934"/>
    </location>
</feature>
<dbReference type="InterPro" id="IPR046426">
    <property type="entry name" value="DAXX_histone-bd_sf"/>
</dbReference>
<dbReference type="Gene3D" id="1.20.58.2170">
    <property type="match status" value="1"/>
</dbReference>
<dbReference type="InterPro" id="IPR046378">
    <property type="entry name" value="DAXX_histone-bd"/>
</dbReference>
<proteinExistence type="predicted"/>
<feature type="region of interest" description="Disordered" evidence="10">
    <location>
        <begin position="1304"/>
        <end position="1336"/>
    </location>
</feature>
<evidence type="ECO:0000256" key="10">
    <source>
        <dbReference type="SAM" id="MobiDB-lite"/>
    </source>
</evidence>
<dbReference type="GO" id="GO:0016605">
    <property type="term" value="C:PML body"/>
    <property type="evidence" value="ECO:0007669"/>
    <property type="project" value="TreeGrafter"/>
</dbReference>
<evidence type="ECO:0000313" key="13">
    <source>
        <dbReference type="EMBL" id="CAG2188028.1"/>
    </source>
</evidence>
<feature type="compositionally biased region" description="Polar residues" evidence="10">
    <location>
        <begin position="1546"/>
        <end position="1568"/>
    </location>
</feature>